<evidence type="ECO:0000256" key="2">
    <source>
        <dbReference type="PROSITE-ProRule" id="PRU00176"/>
    </source>
</evidence>
<dbReference type="PROSITE" id="PS50128">
    <property type="entry name" value="SURP"/>
    <property type="match status" value="1"/>
</dbReference>
<dbReference type="PROSITE" id="PS50102">
    <property type="entry name" value="RRM"/>
    <property type="match status" value="1"/>
</dbReference>
<dbReference type="Proteomes" id="UP000694557">
    <property type="component" value="Unassembled WGS sequence"/>
</dbReference>
<dbReference type="AlphaFoldDB" id="A0A8C7LBZ2"/>
<evidence type="ECO:0000259" key="7">
    <source>
        <dbReference type="PROSITE" id="PS51391"/>
    </source>
</evidence>
<dbReference type="Pfam" id="PF00076">
    <property type="entry name" value="RRM_1"/>
    <property type="match status" value="1"/>
</dbReference>
<name>A0A8C7LBZ2_ONCKI</name>
<feature type="compositionally biased region" description="Basic and acidic residues" evidence="4">
    <location>
        <begin position="757"/>
        <end position="820"/>
    </location>
</feature>
<feature type="compositionally biased region" description="Low complexity" evidence="4">
    <location>
        <begin position="701"/>
        <end position="710"/>
    </location>
</feature>
<dbReference type="InterPro" id="IPR008942">
    <property type="entry name" value="ENTH_VHS"/>
</dbReference>
<dbReference type="InterPro" id="IPR035979">
    <property type="entry name" value="RBD_domain_sf"/>
</dbReference>
<dbReference type="InterPro" id="IPR006569">
    <property type="entry name" value="CID_dom"/>
</dbReference>
<gene>
    <name evidence="8" type="primary">LOC109874289</name>
</gene>
<dbReference type="InterPro" id="IPR013170">
    <property type="entry name" value="mRNA_splic_Cwf21_dom"/>
</dbReference>
<accession>A0A8C7LBZ2</accession>
<feature type="region of interest" description="Disordered" evidence="4">
    <location>
        <begin position="728"/>
        <end position="859"/>
    </location>
</feature>
<dbReference type="Gene3D" id="6.10.140.420">
    <property type="match status" value="1"/>
</dbReference>
<evidence type="ECO:0000313" key="9">
    <source>
        <dbReference type="Proteomes" id="UP000694557"/>
    </source>
</evidence>
<evidence type="ECO:0000256" key="1">
    <source>
        <dbReference type="ARBA" id="ARBA00022884"/>
    </source>
</evidence>
<dbReference type="InterPro" id="IPR047488">
    <property type="entry name" value="SR140_cwf21"/>
</dbReference>
<dbReference type="SUPFAM" id="SSF48464">
    <property type="entry name" value="ENTH/VHS domain"/>
    <property type="match status" value="1"/>
</dbReference>
<reference evidence="8" key="1">
    <citation type="submission" date="2025-08" db="UniProtKB">
        <authorList>
            <consortium name="Ensembl"/>
        </authorList>
    </citation>
    <scope>IDENTIFICATION</scope>
</reference>
<dbReference type="PANTHER" id="PTHR23140">
    <property type="entry name" value="RNA PROCESSING PROTEIN LD23810P"/>
    <property type="match status" value="1"/>
</dbReference>
<feature type="domain" description="RRM" evidence="5">
    <location>
        <begin position="169"/>
        <end position="250"/>
    </location>
</feature>
<keyword evidence="9" id="KW-1185">Reference proteome</keyword>
<dbReference type="SUPFAM" id="SSF109905">
    <property type="entry name" value="Surp module (SWAP domain)"/>
    <property type="match status" value="1"/>
</dbReference>
<feature type="domain" description="SURP motif" evidence="6">
    <location>
        <begin position="323"/>
        <end position="366"/>
    </location>
</feature>
<feature type="coiled-coil region" evidence="3">
    <location>
        <begin position="110"/>
        <end position="141"/>
    </location>
</feature>
<reference evidence="8" key="2">
    <citation type="submission" date="2025-09" db="UniProtKB">
        <authorList>
            <consortium name="Ensembl"/>
        </authorList>
    </citation>
    <scope>IDENTIFICATION</scope>
</reference>
<feature type="compositionally biased region" description="Basic and acidic residues" evidence="4">
    <location>
        <begin position="19"/>
        <end position="28"/>
    </location>
</feature>
<keyword evidence="3" id="KW-0175">Coiled coil</keyword>
<dbReference type="Pfam" id="PF01805">
    <property type="entry name" value="Surp"/>
    <property type="match status" value="1"/>
</dbReference>
<sequence length="859" mass="98179">MADKNGKKGKPVGVKRTLTKREQEDLKKKEEEKAAEVFEEFLACFDSNDKSGVKTFVRGGIVNATKEEEAVEVKKSKLYRPITKFTSVSQNVSPAHSSEIRRPIVKKKTEEKKKSNLELFKEELKQIQEEREERYKRKTNEPGGAYGDLDIPLTRRSIFDDDPAIPNTTNLYIGCISPKMNEEMLCKEFGKYGPLASVKIMWPRSDEERTRVTNRGFVAFMTRKDAERALAALDGKTVMGFEMKLGWGKAVRIPPQPLYTPIGVLKMSTPPPPSGLPFNAQPRDRFRNDFTKPWGRSKEELDKTLSEAVVKVVIPTERNLLGLIHRMIEFVVREGPMFEAIIMSKEKNNPDLRFLFDNKSQEHVYYRWKLYSILQGEPPSEWRTADFRMFRGGSIWRPPLLNPYLHGDEEAGEEEESPSLEEELLKKGQLKTEHRERLEMLLRGLTPRREDIGDAMLFCLERAEAAEEVVGSIAESLSLLQTPLQKKIARLYLVSDILYNSCAKVANASYYRKYFEAKLPQIFGDISDAYRNIQARLQAEQFKQKIMGCFRAWEDWAVYPESYLIQLQNIFLGLIKAGEEVIERIEVSSPDLDGAPLDGALLDGAPLENLDGSPLAWDPASLDGVPVDDIDGVPLCAPMEDIDGMPCKCGLDVSLVALSKWERVDDADALPQGTVLSGGDGKSEDDSSDDDSPSKYDNADFKSSLSSFEMSESKRSRLRELEVKVMKFQDELESGKKPRKSGLNMQKQVAHYRNKLLQKEFDKDDKEKRERSIPKSKERSKKDERRDKAEETSKGRDKEKSKRSQDRDRGRSRDTEERTQKYRGHSPSKRSPSPVRKTWRRSSSRSPHRSHKKTKKSKH</sequence>
<dbReference type="SMART" id="SM00360">
    <property type="entry name" value="RRM"/>
    <property type="match status" value="1"/>
</dbReference>
<dbReference type="SMART" id="SM01115">
    <property type="entry name" value="cwf21"/>
    <property type="match status" value="1"/>
</dbReference>
<dbReference type="InterPro" id="IPR051485">
    <property type="entry name" value="SR-CTD_assoc_factor"/>
</dbReference>
<evidence type="ECO:0000259" key="5">
    <source>
        <dbReference type="PROSITE" id="PS50102"/>
    </source>
</evidence>
<dbReference type="Gene3D" id="3.30.70.330">
    <property type="match status" value="1"/>
</dbReference>
<organism evidence="8 9">
    <name type="scientific">Oncorhynchus kisutch</name>
    <name type="common">Coho salmon</name>
    <name type="synonym">Salmo kisutch</name>
    <dbReference type="NCBI Taxonomy" id="8019"/>
    <lineage>
        <taxon>Eukaryota</taxon>
        <taxon>Metazoa</taxon>
        <taxon>Chordata</taxon>
        <taxon>Craniata</taxon>
        <taxon>Vertebrata</taxon>
        <taxon>Euteleostomi</taxon>
        <taxon>Actinopterygii</taxon>
        <taxon>Neopterygii</taxon>
        <taxon>Teleostei</taxon>
        <taxon>Protacanthopterygii</taxon>
        <taxon>Salmoniformes</taxon>
        <taxon>Salmonidae</taxon>
        <taxon>Salmoninae</taxon>
        <taxon>Oncorhynchus</taxon>
    </lineage>
</organism>
<protein>
    <submittedName>
        <fullName evidence="8">Zgc:163098</fullName>
    </submittedName>
</protein>
<dbReference type="PROSITE" id="PS51391">
    <property type="entry name" value="CID"/>
    <property type="match status" value="1"/>
</dbReference>
<dbReference type="InterPro" id="IPR035967">
    <property type="entry name" value="SWAP/Surp_sf"/>
</dbReference>
<evidence type="ECO:0000259" key="6">
    <source>
        <dbReference type="PROSITE" id="PS50128"/>
    </source>
</evidence>
<dbReference type="Gene3D" id="1.10.10.790">
    <property type="entry name" value="Surp module"/>
    <property type="match status" value="1"/>
</dbReference>
<feature type="region of interest" description="Disordered" evidence="4">
    <location>
        <begin position="1"/>
        <end position="28"/>
    </location>
</feature>
<dbReference type="SMART" id="SM00648">
    <property type="entry name" value="SWAP"/>
    <property type="match status" value="1"/>
</dbReference>
<evidence type="ECO:0000256" key="3">
    <source>
        <dbReference type="SAM" id="Coils"/>
    </source>
</evidence>
<dbReference type="GO" id="GO:0005634">
    <property type="term" value="C:nucleus"/>
    <property type="evidence" value="ECO:0007669"/>
    <property type="project" value="TreeGrafter"/>
</dbReference>
<dbReference type="InterPro" id="IPR012677">
    <property type="entry name" value="Nucleotide-bd_a/b_plait_sf"/>
</dbReference>
<dbReference type="InterPro" id="IPR000061">
    <property type="entry name" value="Surp"/>
</dbReference>
<dbReference type="GO" id="GO:0006396">
    <property type="term" value="P:RNA processing"/>
    <property type="evidence" value="ECO:0007669"/>
    <property type="project" value="InterPro"/>
</dbReference>
<dbReference type="GO" id="GO:0003723">
    <property type="term" value="F:RNA binding"/>
    <property type="evidence" value="ECO:0007669"/>
    <property type="project" value="UniProtKB-UniRule"/>
</dbReference>
<dbReference type="CDD" id="cd21370">
    <property type="entry name" value="cwf21_SR140"/>
    <property type="match status" value="1"/>
</dbReference>
<dbReference type="Gene3D" id="1.25.40.90">
    <property type="match status" value="1"/>
</dbReference>
<dbReference type="PANTHER" id="PTHR23140:SF5">
    <property type="entry name" value="U2-ASSOCIATED SR140 PROTEIN-LIKE"/>
    <property type="match status" value="1"/>
</dbReference>
<dbReference type="Ensembl" id="ENSOKIT00005123694.1">
    <property type="protein sequence ID" value="ENSOKIP00005115634.1"/>
    <property type="gene ID" value="ENSOKIG00005050130.1"/>
</dbReference>
<dbReference type="InterPro" id="IPR000504">
    <property type="entry name" value="RRM_dom"/>
</dbReference>
<dbReference type="CDD" id="cd12223">
    <property type="entry name" value="RRM_SR140"/>
    <property type="match status" value="1"/>
</dbReference>
<dbReference type="SMART" id="SM00582">
    <property type="entry name" value="RPR"/>
    <property type="match status" value="1"/>
</dbReference>
<dbReference type="Pfam" id="PF04818">
    <property type="entry name" value="CID"/>
    <property type="match status" value="1"/>
</dbReference>
<dbReference type="InterPro" id="IPR035009">
    <property type="entry name" value="SR140_RRM"/>
</dbReference>
<evidence type="ECO:0000313" key="8">
    <source>
        <dbReference type="Ensembl" id="ENSOKIP00005115634.1"/>
    </source>
</evidence>
<feature type="compositionally biased region" description="Basic residues" evidence="4">
    <location>
        <begin position="837"/>
        <end position="859"/>
    </location>
</feature>
<dbReference type="Pfam" id="PF08312">
    <property type="entry name" value="cwf21"/>
    <property type="match status" value="1"/>
</dbReference>
<keyword evidence="1 2" id="KW-0694">RNA-binding</keyword>
<proteinExistence type="predicted"/>
<evidence type="ECO:0000256" key="4">
    <source>
        <dbReference type="SAM" id="MobiDB-lite"/>
    </source>
</evidence>
<feature type="domain" description="CID" evidence="7">
    <location>
        <begin position="430"/>
        <end position="575"/>
    </location>
</feature>
<dbReference type="SUPFAM" id="SSF54928">
    <property type="entry name" value="RNA-binding domain, RBD"/>
    <property type="match status" value="1"/>
</dbReference>
<dbReference type="GeneTree" id="ENSGT00390000010687"/>
<feature type="region of interest" description="Disordered" evidence="4">
    <location>
        <begin position="669"/>
        <end position="713"/>
    </location>
</feature>